<dbReference type="InParanoid" id="A0A0D0DZI5"/>
<evidence type="ECO:0000259" key="2">
    <source>
        <dbReference type="PROSITE" id="PS50158"/>
    </source>
</evidence>
<dbReference type="Proteomes" id="UP000054538">
    <property type="component" value="Unassembled WGS sequence"/>
</dbReference>
<accession>A0A0D0DZI5</accession>
<evidence type="ECO:0000256" key="1">
    <source>
        <dbReference type="PROSITE-ProRule" id="PRU00047"/>
    </source>
</evidence>
<dbReference type="InterPro" id="IPR001878">
    <property type="entry name" value="Znf_CCHC"/>
</dbReference>
<dbReference type="AlphaFoldDB" id="A0A0D0DZI5"/>
<organism evidence="3 4">
    <name type="scientific">Paxillus rubicundulus Ve08.2h10</name>
    <dbReference type="NCBI Taxonomy" id="930991"/>
    <lineage>
        <taxon>Eukaryota</taxon>
        <taxon>Fungi</taxon>
        <taxon>Dikarya</taxon>
        <taxon>Basidiomycota</taxon>
        <taxon>Agaricomycotina</taxon>
        <taxon>Agaricomycetes</taxon>
        <taxon>Agaricomycetidae</taxon>
        <taxon>Boletales</taxon>
        <taxon>Paxilineae</taxon>
        <taxon>Paxillaceae</taxon>
        <taxon>Paxillus</taxon>
    </lineage>
</organism>
<dbReference type="EMBL" id="KN825012">
    <property type="protein sequence ID" value="KIK95936.1"/>
    <property type="molecule type" value="Genomic_DNA"/>
</dbReference>
<dbReference type="OrthoDB" id="2692435at2759"/>
<keyword evidence="1" id="KW-0862">Zinc</keyword>
<dbReference type="PROSITE" id="PS50158">
    <property type="entry name" value="ZF_CCHC"/>
    <property type="match status" value="1"/>
</dbReference>
<dbReference type="Pfam" id="PF14223">
    <property type="entry name" value="Retrotran_gag_2"/>
    <property type="match status" value="1"/>
</dbReference>
<reference evidence="3 4" key="1">
    <citation type="submission" date="2014-04" db="EMBL/GenBank/DDBJ databases">
        <authorList>
            <consortium name="DOE Joint Genome Institute"/>
            <person name="Kuo A."/>
            <person name="Kohler A."/>
            <person name="Jargeat P."/>
            <person name="Nagy L.G."/>
            <person name="Floudas D."/>
            <person name="Copeland A."/>
            <person name="Barry K.W."/>
            <person name="Cichocki N."/>
            <person name="Veneault-Fourrey C."/>
            <person name="LaButti K."/>
            <person name="Lindquist E.A."/>
            <person name="Lipzen A."/>
            <person name="Lundell T."/>
            <person name="Morin E."/>
            <person name="Murat C."/>
            <person name="Sun H."/>
            <person name="Tunlid A."/>
            <person name="Henrissat B."/>
            <person name="Grigoriev I.V."/>
            <person name="Hibbett D.S."/>
            <person name="Martin F."/>
            <person name="Nordberg H.P."/>
            <person name="Cantor M.N."/>
            <person name="Hua S.X."/>
        </authorList>
    </citation>
    <scope>NUCLEOTIDE SEQUENCE [LARGE SCALE GENOMIC DNA]</scope>
    <source>
        <strain evidence="3 4">Ve08.2h10</strain>
    </source>
</reference>
<feature type="domain" description="CCHC-type" evidence="2">
    <location>
        <begin position="151"/>
        <end position="165"/>
    </location>
</feature>
<sequence length="340" mass="37511">MIQVQSKGLVAKIWKAICAIYEAKSDMVHSNTRACLQNLRCGEKEDVKTHLASMMVPWEELIGMGASVNDHNFTMMILSSIGESFCTLLYSTTAAIHATGSPVTSERVISILSEEADHQMLDKGHANDMALNTSLQKSCRAGKRLTKSEKKCYNCKCLGHLTADCWQKGGRKEGQGPHQMKSVSANAVTSTDNDYAFLTLSLNNIAHMLNVSHEKCDPKKLIVKIPAVDGLYWIAGMEQATATALSKLKTKMSLTHLHKCMGHISFSATQNMLAKGMIKGIQIISSPNNDFCEIKESATSQALVDHITLIEKQHDMKVKTIRLDRGGEYMSDEAKKYLLT</sequence>
<proteinExistence type="predicted"/>
<keyword evidence="1" id="KW-0479">Metal-binding</keyword>
<gene>
    <name evidence="3" type="ORF">PAXRUDRAFT_32707</name>
</gene>
<dbReference type="HOGENOM" id="CLU_850202_0_0_1"/>
<reference evidence="4" key="2">
    <citation type="submission" date="2015-01" db="EMBL/GenBank/DDBJ databases">
        <title>Evolutionary Origins and Diversification of the Mycorrhizal Mutualists.</title>
        <authorList>
            <consortium name="DOE Joint Genome Institute"/>
            <consortium name="Mycorrhizal Genomics Consortium"/>
            <person name="Kohler A."/>
            <person name="Kuo A."/>
            <person name="Nagy L.G."/>
            <person name="Floudas D."/>
            <person name="Copeland A."/>
            <person name="Barry K.W."/>
            <person name="Cichocki N."/>
            <person name="Veneault-Fourrey C."/>
            <person name="LaButti K."/>
            <person name="Lindquist E.A."/>
            <person name="Lipzen A."/>
            <person name="Lundell T."/>
            <person name="Morin E."/>
            <person name="Murat C."/>
            <person name="Riley R."/>
            <person name="Ohm R."/>
            <person name="Sun H."/>
            <person name="Tunlid A."/>
            <person name="Henrissat B."/>
            <person name="Grigoriev I.V."/>
            <person name="Hibbett D.S."/>
            <person name="Martin F."/>
        </authorList>
    </citation>
    <scope>NUCLEOTIDE SEQUENCE [LARGE SCALE GENOMIC DNA]</scope>
    <source>
        <strain evidence="4">Ve08.2h10</strain>
    </source>
</reference>
<keyword evidence="4" id="KW-1185">Reference proteome</keyword>
<name>A0A0D0DZI5_9AGAM</name>
<dbReference type="STRING" id="930991.A0A0D0DZI5"/>
<protein>
    <recommendedName>
        <fullName evidence="2">CCHC-type domain-containing protein</fullName>
    </recommendedName>
</protein>
<evidence type="ECO:0000313" key="3">
    <source>
        <dbReference type="EMBL" id="KIK95936.1"/>
    </source>
</evidence>
<dbReference type="GO" id="GO:0003676">
    <property type="term" value="F:nucleic acid binding"/>
    <property type="evidence" value="ECO:0007669"/>
    <property type="project" value="InterPro"/>
</dbReference>
<evidence type="ECO:0000313" key="4">
    <source>
        <dbReference type="Proteomes" id="UP000054538"/>
    </source>
</evidence>
<keyword evidence="1" id="KW-0863">Zinc-finger</keyword>
<dbReference type="GO" id="GO:0008270">
    <property type="term" value="F:zinc ion binding"/>
    <property type="evidence" value="ECO:0007669"/>
    <property type="project" value="UniProtKB-KW"/>
</dbReference>